<keyword evidence="2" id="KW-1185">Reference proteome</keyword>
<proteinExistence type="predicted"/>
<dbReference type="EMBL" id="CM041002">
    <property type="protein sequence ID" value="MCJ8749092.1"/>
    <property type="molecule type" value="Genomic_DNA"/>
</dbReference>
<dbReference type="Proteomes" id="UP000830395">
    <property type="component" value="Chromosome 28"/>
</dbReference>
<gene>
    <name evidence="1" type="ORF">PDJAM_G00172170</name>
</gene>
<evidence type="ECO:0000313" key="2">
    <source>
        <dbReference type="Proteomes" id="UP000830395"/>
    </source>
</evidence>
<name>A0ACC5ZNE3_9TELE</name>
<evidence type="ECO:0000313" key="1">
    <source>
        <dbReference type="EMBL" id="MCJ8749092.1"/>
    </source>
</evidence>
<organism evidence="1 2">
    <name type="scientific">Pangasius djambal</name>
    <dbReference type="NCBI Taxonomy" id="1691987"/>
    <lineage>
        <taxon>Eukaryota</taxon>
        <taxon>Metazoa</taxon>
        <taxon>Chordata</taxon>
        <taxon>Craniata</taxon>
        <taxon>Vertebrata</taxon>
        <taxon>Euteleostomi</taxon>
        <taxon>Actinopterygii</taxon>
        <taxon>Neopterygii</taxon>
        <taxon>Teleostei</taxon>
        <taxon>Ostariophysi</taxon>
        <taxon>Siluriformes</taxon>
        <taxon>Pangasiidae</taxon>
        <taxon>Pangasius</taxon>
    </lineage>
</organism>
<accession>A0ACC5ZNE3</accession>
<feature type="non-terminal residue" evidence="1">
    <location>
        <position position="84"/>
    </location>
</feature>
<comment type="caution">
    <text evidence="1">The sequence shown here is derived from an EMBL/GenBank/DDBJ whole genome shotgun (WGS) entry which is preliminary data.</text>
</comment>
<protein>
    <submittedName>
        <fullName evidence="1">Uncharacterized protein</fullName>
    </submittedName>
</protein>
<sequence>MMKPSSLLIFHLQAAMEMMTKRSMRKRSTMAQKRPLLLTATGCKPFAKVYMSHGKGNLRRDRKSQVGEASDPADGAQEREGEKL</sequence>
<reference evidence="1" key="1">
    <citation type="submission" date="2020-02" db="EMBL/GenBank/DDBJ databases">
        <title>Genome sequencing of the panga catfish, Pangasius djambal.</title>
        <authorList>
            <person name="Wen M."/>
            <person name="Zahm M."/>
            <person name="Roques C."/>
            <person name="Cabau C."/>
            <person name="Klopp C."/>
            <person name="Donnadieu C."/>
            <person name="Jouanno E."/>
            <person name="Avarre J.-C."/>
            <person name="Campet M."/>
            <person name="Ha T."/>
            <person name="Dugue R."/>
            <person name="Lampietro C."/>
            <person name="Louis A."/>
            <person name="Herpin A."/>
            <person name="Echchiki A."/>
            <person name="Berthelot C."/>
            <person name="Parey E."/>
            <person name="Roest-Crollius H."/>
            <person name="Braasch I."/>
            <person name="Postlethwait J.H."/>
            <person name="Bobe J."/>
            <person name="Montfort J."/>
            <person name="Bouchez O."/>
            <person name="Begum T."/>
            <person name="Schartl M."/>
            <person name="Gustiano R."/>
            <person name="Guiguen Y."/>
        </authorList>
    </citation>
    <scope>NUCLEOTIDE SEQUENCE</scope>
    <source>
        <strain evidence="1">Pdj_M5554</strain>
    </source>
</reference>